<accession>A0A9D1SA76</accession>
<comment type="caution">
    <text evidence="4">The sequence shown here is derived from an EMBL/GenBank/DDBJ whole genome shotgun (WGS) entry which is preliminary data.</text>
</comment>
<dbReference type="SUPFAM" id="SSF53448">
    <property type="entry name" value="Nucleotide-diphospho-sugar transferases"/>
    <property type="match status" value="1"/>
</dbReference>
<keyword evidence="2" id="KW-0808">Transferase</keyword>
<evidence type="ECO:0000313" key="4">
    <source>
        <dbReference type="EMBL" id="HIU52610.1"/>
    </source>
</evidence>
<keyword evidence="1" id="KW-0328">Glycosyltransferase</keyword>
<dbReference type="PANTHER" id="PTHR22916">
    <property type="entry name" value="GLYCOSYLTRANSFERASE"/>
    <property type="match status" value="1"/>
</dbReference>
<dbReference type="PANTHER" id="PTHR22916:SF51">
    <property type="entry name" value="GLYCOSYLTRANSFERASE EPSH-RELATED"/>
    <property type="match status" value="1"/>
</dbReference>
<dbReference type="GO" id="GO:0016758">
    <property type="term" value="F:hexosyltransferase activity"/>
    <property type="evidence" value="ECO:0007669"/>
    <property type="project" value="UniProtKB-ARBA"/>
</dbReference>
<dbReference type="AlphaFoldDB" id="A0A9D1SA76"/>
<dbReference type="Gene3D" id="3.90.550.10">
    <property type="entry name" value="Spore Coat Polysaccharide Biosynthesis Protein SpsA, Chain A"/>
    <property type="match status" value="1"/>
</dbReference>
<dbReference type="CDD" id="cd00761">
    <property type="entry name" value="Glyco_tranf_GTA_type"/>
    <property type="match status" value="1"/>
</dbReference>
<dbReference type="InterPro" id="IPR001173">
    <property type="entry name" value="Glyco_trans_2-like"/>
</dbReference>
<evidence type="ECO:0000259" key="3">
    <source>
        <dbReference type="Pfam" id="PF00535"/>
    </source>
</evidence>
<sequence>MKLSVIIPVYNTAAYLRRCLDSVTNQTMRDIEIILASDGPEDCDAICREYATGDSRIKLIERPGSYGAAVNRGIEQAQSDFIGIVEADDWIAPHMYEKLYQTACETKADVVKASFYFSYGNDINTKAPDFQNPHKICSIRDYPAFLSYQASIWSAIYKKSFLQKQNIVLPEQRLSFVDSPFHMETFLKAARYAFINEPLYYYYQDNPGQSVKDDRHVTDIIATNDFFLSRLDKTSRENYKPWIIQAVIDHLFWNFKRLSQNKAKNVFLQAASQYIRKLNLKEKDLTRLDSYQLIFLHGLRQNLSAKQISQKLIEKVRWIKLCGILPLVKIKEQSLSSRALLGGILPLYKITRKQHKTIIKLFNFIPICKKG</sequence>
<gene>
    <name evidence="4" type="ORF">IAD20_00850</name>
</gene>
<feature type="domain" description="Glycosyltransferase 2-like" evidence="3">
    <location>
        <begin position="4"/>
        <end position="129"/>
    </location>
</feature>
<dbReference type="Proteomes" id="UP000824107">
    <property type="component" value="Unassembled WGS sequence"/>
</dbReference>
<reference evidence="4" key="1">
    <citation type="submission" date="2020-10" db="EMBL/GenBank/DDBJ databases">
        <authorList>
            <person name="Gilroy R."/>
        </authorList>
    </citation>
    <scope>NUCLEOTIDE SEQUENCE</scope>
    <source>
        <strain evidence="4">ChiW3-316</strain>
    </source>
</reference>
<proteinExistence type="predicted"/>
<evidence type="ECO:0000256" key="1">
    <source>
        <dbReference type="ARBA" id="ARBA00022676"/>
    </source>
</evidence>
<organism evidence="4 5">
    <name type="scientific">Candidatus Scatocola faecipullorum</name>
    <dbReference type="NCBI Taxonomy" id="2840917"/>
    <lineage>
        <taxon>Bacteria</taxon>
        <taxon>Pseudomonadati</taxon>
        <taxon>Pseudomonadota</taxon>
        <taxon>Alphaproteobacteria</taxon>
        <taxon>Rhodospirillales</taxon>
        <taxon>Rhodospirillaceae</taxon>
        <taxon>Rhodospirillaceae incertae sedis</taxon>
        <taxon>Candidatus Scatocola</taxon>
    </lineage>
</organism>
<evidence type="ECO:0000256" key="2">
    <source>
        <dbReference type="ARBA" id="ARBA00022679"/>
    </source>
</evidence>
<reference evidence="4" key="2">
    <citation type="journal article" date="2021" name="PeerJ">
        <title>Extensive microbial diversity within the chicken gut microbiome revealed by metagenomics and culture.</title>
        <authorList>
            <person name="Gilroy R."/>
            <person name="Ravi A."/>
            <person name="Getino M."/>
            <person name="Pursley I."/>
            <person name="Horton D.L."/>
            <person name="Alikhan N.F."/>
            <person name="Baker D."/>
            <person name="Gharbi K."/>
            <person name="Hall N."/>
            <person name="Watson M."/>
            <person name="Adriaenssens E.M."/>
            <person name="Foster-Nyarko E."/>
            <person name="Jarju S."/>
            <person name="Secka A."/>
            <person name="Antonio M."/>
            <person name="Oren A."/>
            <person name="Chaudhuri R.R."/>
            <person name="La Ragione R."/>
            <person name="Hildebrand F."/>
            <person name="Pallen M.J."/>
        </authorList>
    </citation>
    <scope>NUCLEOTIDE SEQUENCE</scope>
    <source>
        <strain evidence="4">ChiW3-316</strain>
    </source>
</reference>
<name>A0A9D1SA76_9PROT</name>
<dbReference type="InterPro" id="IPR029044">
    <property type="entry name" value="Nucleotide-diphossugar_trans"/>
</dbReference>
<dbReference type="Pfam" id="PF00535">
    <property type="entry name" value="Glycos_transf_2"/>
    <property type="match status" value="1"/>
</dbReference>
<protein>
    <submittedName>
        <fullName evidence="4">Glycosyltransferase family 2 protein</fullName>
    </submittedName>
</protein>
<dbReference type="EMBL" id="DVNC01000010">
    <property type="protein sequence ID" value="HIU52610.1"/>
    <property type="molecule type" value="Genomic_DNA"/>
</dbReference>
<evidence type="ECO:0000313" key="5">
    <source>
        <dbReference type="Proteomes" id="UP000824107"/>
    </source>
</evidence>